<keyword evidence="2" id="KW-0479">Metal-binding</keyword>
<dbReference type="GO" id="GO:0005634">
    <property type="term" value="C:nucleus"/>
    <property type="evidence" value="ECO:0007669"/>
    <property type="project" value="UniProtKB-SubCell"/>
</dbReference>
<dbReference type="SUPFAM" id="SSF53098">
    <property type="entry name" value="Ribonuclease H-like"/>
    <property type="match status" value="1"/>
</dbReference>
<dbReference type="PANTHER" id="PTHR46481:SF10">
    <property type="entry name" value="ZINC FINGER BED DOMAIN-CONTAINING PROTEIN 39"/>
    <property type="match status" value="1"/>
</dbReference>
<dbReference type="AlphaFoldDB" id="K2RX49"/>
<reference evidence="6 7" key="1">
    <citation type="journal article" date="2012" name="BMC Genomics">
        <title>Tools to kill: Genome of one of the most destructive plant pathogenic fungi Macrophomina phaseolina.</title>
        <authorList>
            <person name="Islam M.S."/>
            <person name="Haque M.S."/>
            <person name="Islam M.M."/>
            <person name="Emdad E.M."/>
            <person name="Halim A."/>
            <person name="Hossen Q.M.M."/>
            <person name="Hossain M.Z."/>
            <person name="Ahmed B."/>
            <person name="Rahim S."/>
            <person name="Rahman M.S."/>
            <person name="Alam M.M."/>
            <person name="Hou S."/>
            <person name="Wan X."/>
            <person name="Saito J.A."/>
            <person name="Alam M."/>
        </authorList>
    </citation>
    <scope>NUCLEOTIDE SEQUENCE [LARGE SCALE GENOMIC DNA]</scope>
    <source>
        <strain evidence="6 7">MS6</strain>
    </source>
</reference>
<dbReference type="PANTHER" id="PTHR46481">
    <property type="entry name" value="ZINC FINGER BED DOMAIN-CONTAINING PROTEIN 4"/>
    <property type="match status" value="1"/>
</dbReference>
<name>K2RX49_MACPH</name>
<evidence type="ECO:0000313" key="7">
    <source>
        <dbReference type="Proteomes" id="UP000007129"/>
    </source>
</evidence>
<dbReference type="VEuPathDB" id="FungiDB:MPH_14039"/>
<evidence type="ECO:0000256" key="3">
    <source>
        <dbReference type="ARBA" id="ARBA00022771"/>
    </source>
</evidence>
<sequence>EERSSPLLGLVTPFHDKRFQEAYINAVVRLDLTFRQAASPELREVIFLGGPMAERCLSTSDWGVGSWIKQSFEDRRSSVRKLVLAAKSKVHFSIDTWTYDEGNKRAYLAVNSHFLGPNGTPRTALLSFRRIIGTHSGENMAQIVRGAIEDYNIQDIGYFILDNAKNNEIMLKELAREVPGIEYPACHVRCIGHIINLVVKAILLGQGVTAFKKDLLGLVDDSDAAFKVWSRAGPLGKLHNICVFVNRSSGQREEFERYQMPHERYLDKDCDPEGGDETFYYVLLIDQGVRWSSAYYMIKRAIHLRATVDRFLDRYQHQPGTYDIRSDRLSPQDWAYLERLFQLLRPFKGLTQYMEGKATQGTHGAVWESLKSMGFLYKHSNKRRIV</sequence>
<dbReference type="STRING" id="1126212.K2RX49"/>
<organism evidence="6 7">
    <name type="scientific">Macrophomina phaseolina (strain MS6)</name>
    <name type="common">Charcoal rot fungus</name>
    <dbReference type="NCBI Taxonomy" id="1126212"/>
    <lineage>
        <taxon>Eukaryota</taxon>
        <taxon>Fungi</taxon>
        <taxon>Dikarya</taxon>
        <taxon>Ascomycota</taxon>
        <taxon>Pezizomycotina</taxon>
        <taxon>Dothideomycetes</taxon>
        <taxon>Dothideomycetes incertae sedis</taxon>
        <taxon>Botryosphaeriales</taxon>
        <taxon>Botryosphaeriaceae</taxon>
        <taxon>Macrophomina</taxon>
    </lineage>
</organism>
<dbReference type="eggNOG" id="KOG1121">
    <property type="taxonomic scope" value="Eukaryota"/>
</dbReference>
<dbReference type="InterPro" id="IPR012337">
    <property type="entry name" value="RNaseH-like_sf"/>
</dbReference>
<evidence type="ECO:0000256" key="5">
    <source>
        <dbReference type="ARBA" id="ARBA00023242"/>
    </source>
</evidence>
<evidence type="ECO:0000256" key="2">
    <source>
        <dbReference type="ARBA" id="ARBA00022723"/>
    </source>
</evidence>
<accession>K2RX49</accession>
<dbReference type="InParanoid" id="K2RX49"/>
<keyword evidence="3" id="KW-0863">Zinc-finger</keyword>
<gene>
    <name evidence="6" type="ORF">MPH_14039</name>
</gene>
<dbReference type="Proteomes" id="UP000007129">
    <property type="component" value="Unassembled WGS sequence"/>
</dbReference>
<keyword evidence="5" id="KW-0539">Nucleus</keyword>
<evidence type="ECO:0000256" key="1">
    <source>
        <dbReference type="ARBA" id="ARBA00004123"/>
    </source>
</evidence>
<proteinExistence type="predicted"/>
<comment type="caution">
    <text evidence="6">The sequence shown here is derived from an EMBL/GenBank/DDBJ whole genome shotgun (WGS) entry which is preliminary data.</text>
</comment>
<protein>
    <submittedName>
        <fullName evidence="6">Ribonuclease H-like protein</fullName>
    </submittedName>
</protein>
<evidence type="ECO:0000256" key="4">
    <source>
        <dbReference type="ARBA" id="ARBA00022833"/>
    </source>
</evidence>
<dbReference type="InterPro" id="IPR052035">
    <property type="entry name" value="ZnF_BED_domain_contain"/>
</dbReference>
<dbReference type="OrthoDB" id="3944016at2759"/>
<dbReference type="GO" id="GO:0008270">
    <property type="term" value="F:zinc ion binding"/>
    <property type="evidence" value="ECO:0007669"/>
    <property type="project" value="UniProtKB-KW"/>
</dbReference>
<keyword evidence="4" id="KW-0862">Zinc</keyword>
<dbReference type="EMBL" id="AHHD01000836">
    <property type="protein sequence ID" value="EKG08995.1"/>
    <property type="molecule type" value="Genomic_DNA"/>
</dbReference>
<evidence type="ECO:0000313" key="6">
    <source>
        <dbReference type="EMBL" id="EKG08995.1"/>
    </source>
</evidence>
<comment type="subcellular location">
    <subcellularLocation>
        <location evidence="1">Nucleus</location>
    </subcellularLocation>
</comment>
<dbReference type="HOGENOM" id="CLU_009123_10_0_1"/>
<feature type="non-terminal residue" evidence="6">
    <location>
        <position position="1"/>
    </location>
</feature>